<dbReference type="PANTHER" id="PTHR43098:SF3">
    <property type="entry name" value="L-ORNITHINE N(5)-MONOOXYGENASE-RELATED"/>
    <property type="match status" value="1"/>
</dbReference>
<gene>
    <name evidence="9" type="ORF">PV06_10509</name>
</gene>
<proteinExistence type="inferred from homology"/>
<evidence type="ECO:0000313" key="10">
    <source>
        <dbReference type="Proteomes" id="UP000053342"/>
    </source>
</evidence>
<dbReference type="InterPro" id="IPR023753">
    <property type="entry name" value="FAD/NAD-binding_dom"/>
</dbReference>
<dbReference type="GeneID" id="27362583"/>
<comment type="similarity">
    <text evidence="2">Belongs to the FAD-binding monooxygenase family.</text>
</comment>
<keyword evidence="7" id="KW-0503">Monooxygenase</keyword>
<dbReference type="InterPro" id="IPR050775">
    <property type="entry name" value="FAD-binding_Monooxygenases"/>
</dbReference>
<evidence type="ECO:0000256" key="2">
    <source>
        <dbReference type="ARBA" id="ARBA00010139"/>
    </source>
</evidence>
<keyword evidence="4" id="KW-0274">FAD</keyword>
<dbReference type="Pfam" id="PF07992">
    <property type="entry name" value="Pyr_redox_2"/>
    <property type="match status" value="1"/>
</dbReference>
<evidence type="ECO:0000256" key="6">
    <source>
        <dbReference type="ARBA" id="ARBA00023002"/>
    </source>
</evidence>
<keyword evidence="10" id="KW-1185">Reference proteome</keyword>
<dbReference type="SUPFAM" id="SSF51905">
    <property type="entry name" value="FAD/NAD(P)-binding domain"/>
    <property type="match status" value="1"/>
</dbReference>
<dbReference type="InterPro" id="IPR036188">
    <property type="entry name" value="FAD/NAD-bd_sf"/>
</dbReference>
<name>A0A0D2D569_9EURO</name>
<keyword evidence="5" id="KW-0521">NADP</keyword>
<dbReference type="PRINTS" id="PR00411">
    <property type="entry name" value="PNDRDTASEI"/>
</dbReference>
<protein>
    <recommendedName>
        <fullName evidence="8">FAD/NAD(P)-binding domain-containing protein</fullName>
    </recommendedName>
</protein>
<dbReference type="VEuPathDB" id="FungiDB:PV06_10509"/>
<dbReference type="RefSeq" id="XP_016257686.1">
    <property type="nucleotide sequence ID" value="XM_016412066.1"/>
</dbReference>
<dbReference type="HOGENOM" id="CLU_006937_8_0_1"/>
<feature type="domain" description="FAD/NAD(P)-binding" evidence="8">
    <location>
        <begin position="16"/>
        <end position="227"/>
    </location>
</feature>
<evidence type="ECO:0000313" key="9">
    <source>
        <dbReference type="EMBL" id="KIW37470.1"/>
    </source>
</evidence>
<evidence type="ECO:0000259" key="8">
    <source>
        <dbReference type="Pfam" id="PF07992"/>
    </source>
</evidence>
<reference evidence="9 10" key="1">
    <citation type="submission" date="2015-01" db="EMBL/GenBank/DDBJ databases">
        <title>The Genome Sequence of Exophiala oligosperma CBS72588.</title>
        <authorList>
            <consortium name="The Broad Institute Genomics Platform"/>
            <person name="Cuomo C."/>
            <person name="de Hoog S."/>
            <person name="Gorbushina A."/>
            <person name="Stielow B."/>
            <person name="Teixiera M."/>
            <person name="Abouelleil A."/>
            <person name="Chapman S.B."/>
            <person name="Priest M."/>
            <person name="Young S.K."/>
            <person name="Wortman J."/>
            <person name="Nusbaum C."/>
            <person name="Birren B."/>
        </authorList>
    </citation>
    <scope>NUCLEOTIDE SEQUENCE [LARGE SCALE GENOMIC DNA]</scope>
    <source>
        <strain evidence="9 10">CBS 72588</strain>
    </source>
</reference>
<dbReference type="GO" id="GO:0004497">
    <property type="term" value="F:monooxygenase activity"/>
    <property type="evidence" value="ECO:0007669"/>
    <property type="project" value="UniProtKB-KW"/>
</dbReference>
<dbReference type="AlphaFoldDB" id="A0A0D2D569"/>
<organism evidence="9 10">
    <name type="scientific">Exophiala oligosperma</name>
    <dbReference type="NCBI Taxonomy" id="215243"/>
    <lineage>
        <taxon>Eukaryota</taxon>
        <taxon>Fungi</taxon>
        <taxon>Dikarya</taxon>
        <taxon>Ascomycota</taxon>
        <taxon>Pezizomycotina</taxon>
        <taxon>Eurotiomycetes</taxon>
        <taxon>Chaetothyriomycetidae</taxon>
        <taxon>Chaetothyriales</taxon>
        <taxon>Herpotrichiellaceae</taxon>
        <taxon>Exophiala</taxon>
    </lineage>
</organism>
<keyword evidence="3" id="KW-0285">Flavoprotein</keyword>
<comment type="cofactor">
    <cofactor evidence="1">
        <name>FAD</name>
        <dbReference type="ChEBI" id="CHEBI:57692"/>
    </cofactor>
</comment>
<dbReference type="EMBL" id="KN847344">
    <property type="protein sequence ID" value="KIW37470.1"/>
    <property type="molecule type" value="Genomic_DNA"/>
</dbReference>
<evidence type="ECO:0000256" key="5">
    <source>
        <dbReference type="ARBA" id="ARBA00022857"/>
    </source>
</evidence>
<dbReference type="Gene3D" id="3.50.50.60">
    <property type="entry name" value="FAD/NAD(P)-binding domain"/>
    <property type="match status" value="2"/>
</dbReference>
<dbReference type="PANTHER" id="PTHR43098">
    <property type="entry name" value="L-ORNITHINE N(5)-MONOOXYGENASE-RELATED"/>
    <property type="match status" value="1"/>
</dbReference>
<evidence type="ECO:0000256" key="3">
    <source>
        <dbReference type="ARBA" id="ARBA00022630"/>
    </source>
</evidence>
<keyword evidence="6" id="KW-0560">Oxidoreductase</keyword>
<evidence type="ECO:0000256" key="1">
    <source>
        <dbReference type="ARBA" id="ARBA00001974"/>
    </source>
</evidence>
<dbReference type="OrthoDB" id="66881at2759"/>
<evidence type="ECO:0000256" key="7">
    <source>
        <dbReference type="ARBA" id="ARBA00023033"/>
    </source>
</evidence>
<sequence>MGSIGPQNGIEGENLDVLIIGAGFTGCYLLPKLRNLGFKTKIVESGSYFGGVWYWSRYPGARVDSPYPYYSLSLPEVYKDWEYKELFPPWHELQRYFAHVDKTLGLSKDAIFNSRVTSATFNEDENTWTVECHNGKLFKTRILVAGIGFAAKEYVPQWKGMDKCKARIVHSSHWPADLDIKGKKLAVIGNGATGVQLIQECADQASELTAFIRTPNICLPMQQKPLISSEQKVQKQSFPELYQRRLTTVGGLEFTAQTRAHADFTPEEREELLERLWKKGGFAPFAASFNDTLTSPTANDTVYQFWLKKTRARVPDKAKAAIVAPSVAPHPFGAKRPSLEQDYYEKISRPNVSVVSVKETPITEFSQDGIVTADGKVHKFDIIALATGYDAITGSYKNIDIRGLGRRELNSKWKSGTRTYLGMATQGFPNLFFTYGPQSPGPYVNGPSCTEPQCDWIADVLSKLRDQCLSRIDPDENAERQWSETVNAISKATLIHEVKSWWTGANIPGKPMEALGYLGGLPNYLKALKDSLENDLQGFKVS</sequence>
<accession>A0A0D2D569</accession>
<evidence type="ECO:0000256" key="4">
    <source>
        <dbReference type="ARBA" id="ARBA00022827"/>
    </source>
</evidence>
<dbReference type="Proteomes" id="UP000053342">
    <property type="component" value="Unassembled WGS sequence"/>
</dbReference>